<dbReference type="EMBL" id="PYLO01000004">
    <property type="protein sequence ID" value="PST36384.1"/>
    <property type="molecule type" value="Genomic_DNA"/>
</dbReference>
<feature type="coiled-coil region" evidence="1">
    <location>
        <begin position="94"/>
        <end position="121"/>
    </location>
</feature>
<accession>A0A2T3FM84</accession>
<dbReference type="GeneID" id="79840889"/>
<keyword evidence="3" id="KW-1185">Reference proteome</keyword>
<reference evidence="2 3" key="1">
    <citation type="submission" date="2018-03" db="EMBL/GenBank/DDBJ databases">
        <title>Lachnoclostridium SNUG30386 gen.nov., sp.nov., isolated from human faeces.</title>
        <authorList>
            <person name="Seo B."/>
            <person name="Jeon K."/>
            <person name="Ko G."/>
        </authorList>
    </citation>
    <scope>NUCLEOTIDE SEQUENCE [LARGE SCALE GENOMIC DNA]</scope>
    <source>
        <strain evidence="2 3">SNUG30386</strain>
    </source>
</reference>
<evidence type="ECO:0000256" key="1">
    <source>
        <dbReference type="SAM" id="Coils"/>
    </source>
</evidence>
<evidence type="ECO:0000313" key="3">
    <source>
        <dbReference type="Proteomes" id="UP000241048"/>
    </source>
</evidence>
<dbReference type="Proteomes" id="UP000241048">
    <property type="component" value="Unassembled WGS sequence"/>
</dbReference>
<evidence type="ECO:0000313" key="2">
    <source>
        <dbReference type="EMBL" id="PST36384.1"/>
    </source>
</evidence>
<protein>
    <submittedName>
        <fullName evidence="2">Uncharacterized protein</fullName>
    </submittedName>
</protein>
<organism evidence="2 3">
    <name type="scientific">Clostridium fessum</name>
    <dbReference type="NCBI Taxonomy" id="2126740"/>
    <lineage>
        <taxon>Bacteria</taxon>
        <taxon>Bacillati</taxon>
        <taxon>Bacillota</taxon>
        <taxon>Clostridia</taxon>
        <taxon>Eubacteriales</taxon>
        <taxon>Clostridiaceae</taxon>
        <taxon>Clostridium</taxon>
    </lineage>
</organism>
<gene>
    <name evidence="2" type="ORF">C7U56_11300</name>
</gene>
<dbReference type="RefSeq" id="WP_022358685.1">
    <property type="nucleotide sequence ID" value="NZ_CAUWBW010000022.1"/>
</dbReference>
<name>A0A2T3FM84_9CLOT</name>
<sequence>MQLVQLDMKQISSEAEIYDCLVGQMNFTNADEKPEWMNVIEMNERDPYEMDTEEQPEDPEFKKILETPEKTLDGLVQMLAARLADDYCLEVIRDEAADDEKKELEKRLERALEDAARTIDERDGKLYAILEDTKPMAFSVI</sequence>
<dbReference type="AlphaFoldDB" id="A0A2T3FM84"/>
<proteinExistence type="predicted"/>
<keyword evidence="1" id="KW-0175">Coiled coil</keyword>
<comment type="caution">
    <text evidence="2">The sequence shown here is derived from an EMBL/GenBank/DDBJ whole genome shotgun (WGS) entry which is preliminary data.</text>
</comment>